<proteinExistence type="predicted"/>
<gene>
    <name evidence="2" type="ORF">DOK79_000127</name>
</gene>
<organism evidence="2 3">
    <name type="scientific">Candidatus Enterococcus mangumiae</name>
    <dbReference type="NCBI Taxonomy" id="2230878"/>
    <lineage>
        <taxon>Bacteria</taxon>
        <taxon>Bacillati</taxon>
        <taxon>Bacillota</taxon>
        <taxon>Bacilli</taxon>
        <taxon>Lactobacillales</taxon>
        <taxon>Enterococcaceae</taxon>
        <taxon>Enterococcus</taxon>
    </lineage>
</organism>
<reference evidence="2 3" key="1">
    <citation type="submission" date="2024-03" db="EMBL/GenBank/DDBJ databases">
        <title>The Genome Sequence of Enterococcus sp. DIV1094.</title>
        <authorList>
            <consortium name="The Broad Institute Genomics Platform"/>
            <consortium name="The Broad Institute Microbial Omics Core"/>
            <consortium name="The Broad Institute Genomic Center for Infectious Diseases"/>
            <person name="Earl A."/>
            <person name="Manson A."/>
            <person name="Gilmore M."/>
            <person name="Schwartman J."/>
            <person name="Shea T."/>
            <person name="Abouelleil A."/>
            <person name="Cao P."/>
            <person name="Chapman S."/>
            <person name="Cusick C."/>
            <person name="Young S."/>
            <person name="Neafsey D."/>
            <person name="Nusbaum C."/>
            <person name="Birren B."/>
        </authorList>
    </citation>
    <scope>NUCLEOTIDE SEQUENCE [LARGE SCALE GENOMIC DNA]</scope>
    <source>
        <strain evidence="2 3">DIV1094</strain>
    </source>
</reference>
<evidence type="ECO:0000313" key="3">
    <source>
        <dbReference type="Proteomes" id="UP000664360"/>
    </source>
</evidence>
<dbReference type="EMBL" id="CP147250">
    <property type="protein sequence ID" value="WYJ78622.1"/>
    <property type="molecule type" value="Genomic_DNA"/>
</dbReference>
<feature type="transmembrane region" description="Helical" evidence="1">
    <location>
        <begin position="12"/>
        <end position="30"/>
    </location>
</feature>
<sequence length="129" mass="15061">MRGNQLGKKHWLISVSIGIVLVILTTIVVNKMSEPTEKERQITFLKEHEKKMTAYVIERNDYVILKNYQIKNIEYDWETVRVVQGMAFSPKSIAVNISLFDETDKKIDGFEIYIYTDNISNPTKIKSFQ</sequence>
<keyword evidence="1" id="KW-0472">Membrane</keyword>
<keyword evidence="1" id="KW-1133">Transmembrane helix</keyword>
<evidence type="ECO:0000256" key="1">
    <source>
        <dbReference type="SAM" id="Phobius"/>
    </source>
</evidence>
<name>A0ABZ2SSR6_9ENTE</name>
<dbReference type="Proteomes" id="UP000664360">
    <property type="component" value="Chromosome"/>
</dbReference>
<accession>A0ABZ2SSR6</accession>
<evidence type="ECO:0000313" key="2">
    <source>
        <dbReference type="EMBL" id="WYJ78622.1"/>
    </source>
</evidence>
<keyword evidence="1" id="KW-0812">Transmembrane</keyword>
<keyword evidence="3" id="KW-1185">Reference proteome</keyword>
<protein>
    <submittedName>
        <fullName evidence="2">Uncharacterized protein</fullName>
    </submittedName>
</protein>